<evidence type="ECO:0000313" key="1">
    <source>
        <dbReference type="EMBL" id="QJB43429.1"/>
    </source>
</evidence>
<evidence type="ECO:0000313" key="2">
    <source>
        <dbReference type="Proteomes" id="UP000502433"/>
    </source>
</evidence>
<dbReference type="KEGG" id="dfs:HGD76_03495"/>
<dbReference type="EMBL" id="CP051206">
    <property type="protein sequence ID" value="QJB43429.1"/>
    <property type="molecule type" value="Genomic_DNA"/>
</dbReference>
<sequence length="52" mass="5697">MNIYDSYDVKVGYLDSCGNVHKNDGTMVLSGENHSGLANVSYYLLDLLDLLG</sequence>
<gene>
    <name evidence="1" type="ORF">HGD76_03495</name>
</gene>
<name>A0A6H2BXI2_DOLFA</name>
<dbReference type="RefSeq" id="WP_168694980.1">
    <property type="nucleotide sequence ID" value="NZ_CP051206.1"/>
</dbReference>
<reference evidence="1 2" key="1">
    <citation type="submission" date="2020-04" db="EMBL/GenBank/DDBJ databases">
        <title>Genome-Wide Identification of 5-Methylcytosine Sites in Bacterial Genomes By High-Throughput Sequencing of MspJI Restriction Fragments.</title>
        <authorList>
            <person name="Wu V."/>
        </authorList>
    </citation>
    <scope>NUCLEOTIDE SEQUENCE [LARGE SCALE GENOMIC DNA]</scope>
    <source>
        <strain evidence="1 2">CCAP 1403/13f</strain>
    </source>
</reference>
<dbReference type="Proteomes" id="UP000502433">
    <property type="component" value="Chromosome"/>
</dbReference>
<protein>
    <submittedName>
        <fullName evidence="1">Uncharacterized protein</fullName>
    </submittedName>
</protein>
<organism evidence="1 2">
    <name type="scientific">Dolichospermum flos-aquae CCAP 1403/13F</name>
    <dbReference type="NCBI Taxonomy" id="315271"/>
    <lineage>
        <taxon>Bacteria</taxon>
        <taxon>Bacillati</taxon>
        <taxon>Cyanobacteriota</taxon>
        <taxon>Cyanophyceae</taxon>
        <taxon>Nostocales</taxon>
        <taxon>Aphanizomenonaceae</taxon>
        <taxon>Dolichospermum</taxon>
    </lineage>
</organism>
<dbReference type="AlphaFoldDB" id="A0A6H2BXI2"/>
<reference evidence="1 2" key="2">
    <citation type="submission" date="2020-04" db="EMBL/GenBank/DDBJ databases">
        <authorList>
            <person name="Fomenkov A."/>
            <person name="Anton B.P."/>
            <person name="Roberts R.J."/>
        </authorList>
    </citation>
    <scope>NUCLEOTIDE SEQUENCE [LARGE SCALE GENOMIC DNA]</scope>
    <source>
        <strain evidence="1 2">CCAP 1403/13f</strain>
    </source>
</reference>
<proteinExistence type="predicted"/>
<accession>A0A6H2BXI2</accession>